<comment type="pathway">
    <text evidence="3 18">Glycan metabolism; plant cellulose biosynthesis.</text>
</comment>
<dbReference type="GO" id="GO:0008270">
    <property type="term" value="F:zinc ion binding"/>
    <property type="evidence" value="ECO:0007669"/>
    <property type="project" value="UniProtKB-KW"/>
</dbReference>
<gene>
    <name evidence="21" type="ORF">AT9943_LOCUS18747</name>
</gene>
<feature type="transmembrane region" description="Helical" evidence="18">
    <location>
        <begin position="785"/>
        <end position="803"/>
    </location>
</feature>
<evidence type="ECO:0000256" key="8">
    <source>
        <dbReference type="ARBA" id="ARBA00022692"/>
    </source>
</evidence>
<proteinExistence type="inferred from homology"/>
<dbReference type="Gene3D" id="3.30.40.10">
    <property type="entry name" value="Zinc/RING finger domain, C3HC4 (zinc finger)"/>
    <property type="match status" value="1"/>
</dbReference>
<feature type="region of interest" description="Disordered" evidence="19">
    <location>
        <begin position="414"/>
        <end position="434"/>
    </location>
</feature>
<keyword evidence="8 18" id="KW-0812">Transmembrane</keyword>
<evidence type="ECO:0000256" key="10">
    <source>
        <dbReference type="ARBA" id="ARBA00022771"/>
    </source>
</evidence>
<dbReference type="GO" id="GO:0071555">
    <property type="term" value="P:cell wall organization"/>
    <property type="evidence" value="ECO:0007669"/>
    <property type="project" value="UniProtKB-KW"/>
</dbReference>
<evidence type="ECO:0000256" key="15">
    <source>
        <dbReference type="ARBA" id="ARBA00023211"/>
    </source>
</evidence>
<comment type="similarity">
    <text evidence="4 18">Belongs to the glycosyltransferase 2 family. Plant cellulose synthase subfamily.</text>
</comment>
<dbReference type="InterPro" id="IPR027934">
    <property type="entry name" value="CES_Znf_RING"/>
</dbReference>
<reference evidence="21 22" key="1">
    <citation type="submission" date="2020-09" db="EMBL/GenBank/DDBJ databases">
        <authorList>
            <person name="Ashkenazy H."/>
        </authorList>
    </citation>
    <scope>NUCLEOTIDE SEQUENCE [LARGE SCALE GENOMIC DNA]</scope>
    <source>
        <strain evidence="22">cv. Cdm-0</strain>
    </source>
</reference>
<protein>
    <recommendedName>
        <fullName evidence="18">Cellulose synthase</fullName>
        <ecNumber evidence="18">2.4.1.12</ecNumber>
    </recommendedName>
</protein>
<keyword evidence="11 18" id="KW-0862">Zinc</keyword>
<evidence type="ECO:0000313" key="22">
    <source>
        <dbReference type="Proteomes" id="UP000516314"/>
    </source>
</evidence>
<sequence length="824" mass="93071">MSNLPCYEYERREGNQSCPQCKTRYKRIKGSPRVEGDEEDDGIDDLDFEFDYSRSGLESETFSRRNSEFDLASAPPGSQIPLLTYGEEDVEISSDSHALIVSPSPGHIHRVHQPHFPDPAAHPRPMVPQKDLAVYGYGSVAWKDRMEEWKRKQNEKYQVVKHDGDSSLGDGDDADIPMMDEGRQPLSRKVPIKSSKINPYRMLIVLRLVILGLFFHYRILHPVNDAYALWLISVICEIWFAVSWVLDQFPKWYPIERETYLDRLSLRERRAMKRDYEEFKVKINALVATAQKVPEEGWTMQDGTPWPGNNVRDHPGMIQVFLGNNGIRVSGVLSNAPYLLNVDCDHYINNSKALREAMCFMMDPQSGKKICYVQFPQRFDGIDKSDRYSNRNVVFFDINMKGLDGLQGPIYVGTGKNRKSKTTDKKKKNREASKQIHALENIEEGTKGTNDAAKSPEAAQLKLEKKFGQSPVFVASAGMENGGLARNASPASLLREAIQVISCGYEDKTEWGKEIGWIYGSVTEDILTGFKMHSHGWRSVYCTPKIPAFKGSAPINLSDRLHQVLRWALGSVEIFLSRHCPIWYGYGGGLKWLERLSYINSVVYPWTSIPLLVYCSLPAICLLTGKFIVPEISNYASILFMALFGSIAVTGILEMQWGKVGIDDWWRNEQFWVIGGVSAHLFALFQGLLKVLAGVETNFTVTSKAADDGEFSELYIFKWTSLLIPPTTLLIINVIGVIVGISDAISNGYDSWGPLFGRLFFAFWVILHLYPFLKGLLGKQDRMPTIILVWSILLASILTLLWVRVNPFVAKGGPILEICGLDCL</sequence>
<evidence type="ECO:0000256" key="17">
    <source>
        <dbReference type="ARBA" id="ARBA00048682"/>
    </source>
</evidence>
<evidence type="ECO:0000256" key="11">
    <source>
        <dbReference type="ARBA" id="ARBA00022833"/>
    </source>
</evidence>
<keyword evidence="15" id="KW-0464">Manganese</keyword>
<dbReference type="InterPro" id="IPR005150">
    <property type="entry name" value="Cellulose_synth"/>
</dbReference>
<feature type="compositionally biased region" description="Basic residues" evidence="19">
    <location>
        <begin position="416"/>
        <end position="429"/>
    </location>
</feature>
<evidence type="ECO:0000256" key="16">
    <source>
        <dbReference type="ARBA" id="ARBA00023316"/>
    </source>
</evidence>
<dbReference type="PANTHER" id="PTHR13301">
    <property type="entry name" value="X-BOX TRANSCRIPTION FACTOR-RELATED"/>
    <property type="match status" value="1"/>
</dbReference>
<feature type="transmembrane region" description="Helical" evidence="18">
    <location>
        <begin position="753"/>
        <end position="773"/>
    </location>
</feature>
<dbReference type="EC" id="2.4.1.12" evidence="18"/>
<dbReference type="GO" id="GO:0030244">
    <property type="term" value="P:cellulose biosynthetic process"/>
    <property type="evidence" value="ECO:0007669"/>
    <property type="project" value="UniProtKB-KW"/>
</dbReference>
<evidence type="ECO:0000259" key="20">
    <source>
        <dbReference type="Pfam" id="PF14569"/>
    </source>
</evidence>
<dbReference type="GO" id="GO:0005886">
    <property type="term" value="C:plasma membrane"/>
    <property type="evidence" value="ECO:0007669"/>
    <property type="project" value="UniProtKB-SubCell"/>
</dbReference>
<dbReference type="EMBL" id="LR881470">
    <property type="protein sequence ID" value="CAD5331261.1"/>
    <property type="molecule type" value="Genomic_DNA"/>
</dbReference>
<keyword evidence="13 18" id="KW-1133">Transmembrane helix</keyword>
<dbReference type="Gene3D" id="3.90.550.10">
    <property type="entry name" value="Spore Coat Polysaccharide Biosynthesis Protein SpsA, Chain A"/>
    <property type="match status" value="1"/>
</dbReference>
<keyword evidence="7 18" id="KW-0808">Transferase</keyword>
<dbReference type="InterPro" id="IPR013083">
    <property type="entry name" value="Znf_RING/FYVE/PHD"/>
</dbReference>
<evidence type="ECO:0000256" key="5">
    <source>
        <dbReference type="ARBA" id="ARBA00022475"/>
    </source>
</evidence>
<feature type="transmembrane region" description="Helical" evidence="18">
    <location>
        <begin position="604"/>
        <end position="623"/>
    </location>
</feature>
<keyword evidence="6 18" id="KW-0328">Glycosyltransferase</keyword>
<evidence type="ECO:0000256" key="7">
    <source>
        <dbReference type="ARBA" id="ARBA00022679"/>
    </source>
</evidence>
<dbReference type="Pfam" id="PF03552">
    <property type="entry name" value="Cellulose_synt"/>
    <property type="match status" value="2"/>
</dbReference>
<evidence type="ECO:0000256" key="14">
    <source>
        <dbReference type="ARBA" id="ARBA00023136"/>
    </source>
</evidence>
<comment type="cofactor">
    <cofactor evidence="18">
        <name>Zn(2+)</name>
        <dbReference type="ChEBI" id="CHEBI:29105"/>
    </cofactor>
    <text evidence="18">Binds 2 Zn(2+) ions per subunit.</text>
</comment>
<dbReference type="AlphaFoldDB" id="A0A7G2F9I9"/>
<comment type="catalytic activity">
    <reaction evidence="17 18">
        <text>[(1-&gt;4)-beta-D-glucosyl](n) + UDP-alpha-D-glucose = [(1-&gt;4)-beta-D-glucosyl](n+1) + UDP + H(+)</text>
        <dbReference type="Rhea" id="RHEA:19929"/>
        <dbReference type="Rhea" id="RHEA-COMP:10033"/>
        <dbReference type="Rhea" id="RHEA-COMP:10034"/>
        <dbReference type="ChEBI" id="CHEBI:15378"/>
        <dbReference type="ChEBI" id="CHEBI:18246"/>
        <dbReference type="ChEBI" id="CHEBI:58223"/>
        <dbReference type="ChEBI" id="CHEBI:58885"/>
        <dbReference type="EC" id="2.4.1.12"/>
    </reaction>
</comment>
<evidence type="ECO:0000256" key="13">
    <source>
        <dbReference type="ARBA" id="ARBA00022989"/>
    </source>
</evidence>
<feature type="transmembrane region" description="Helical" evidence="18">
    <location>
        <begin position="673"/>
        <end position="695"/>
    </location>
</feature>
<evidence type="ECO:0000256" key="19">
    <source>
        <dbReference type="SAM" id="MobiDB-lite"/>
    </source>
</evidence>
<name>A0A7G2F9I9_ARATH</name>
<keyword evidence="16 18" id="KW-0961">Cell wall biogenesis/degradation</keyword>
<keyword evidence="12 18" id="KW-0135">Cellulose biosynthesis</keyword>
<evidence type="ECO:0000256" key="12">
    <source>
        <dbReference type="ARBA" id="ARBA00022916"/>
    </source>
</evidence>
<dbReference type="GO" id="GO:0016760">
    <property type="term" value="F:cellulose synthase (UDP-forming) activity"/>
    <property type="evidence" value="ECO:0007669"/>
    <property type="project" value="UniProtKB-EC"/>
</dbReference>
<feature type="transmembrane region" description="Helical" evidence="18">
    <location>
        <begin position="716"/>
        <end position="741"/>
    </location>
</feature>
<evidence type="ECO:0000256" key="3">
    <source>
        <dbReference type="ARBA" id="ARBA00004768"/>
    </source>
</evidence>
<evidence type="ECO:0000256" key="2">
    <source>
        <dbReference type="ARBA" id="ARBA00004651"/>
    </source>
</evidence>
<comment type="subcellular location">
    <subcellularLocation>
        <location evidence="2 18">Cell membrane</location>
        <topology evidence="2 18">Multi-pass membrane protein</topology>
    </subcellularLocation>
</comment>
<evidence type="ECO:0000256" key="6">
    <source>
        <dbReference type="ARBA" id="ARBA00022676"/>
    </source>
</evidence>
<dbReference type="Pfam" id="PF14569">
    <property type="entry name" value="zf-UDP"/>
    <property type="match status" value="1"/>
</dbReference>
<keyword evidence="14 18" id="KW-0472">Membrane</keyword>
<keyword evidence="9 18" id="KW-0479">Metal-binding</keyword>
<keyword evidence="10 18" id="KW-0863">Zinc-finger</keyword>
<dbReference type="InterPro" id="IPR029044">
    <property type="entry name" value="Nucleotide-diphossugar_trans"/>
</dbReference>
<evidence type="ECO:0000313" key="21">
    <source>
        <dbReference type="EMBL" id="CAD5331261.1"/>
    </source>
</evidence>
<accession>A0A7G2F9I9</accession>
<dbReference type="Proteomes" id="UP000516314">
    <property type="component" value="Chromosome 5"/>
</dbReference>
<dbReference type="SUPFAM" id="SSF57850">
    <property type="entry name" value="RING/U-box"/>
    <property type="match status" value="1"/>
</dbReference>
<feature type="transmembrane region" description="Helical" evidence="18">
    <location>
        <begin position="226"/>
        <end position="246"/>
    </location>
</feature>
<dbReference type="UniPathway" id="UPA00695"/>
<feature type="domain" description="Cellulose synthase RING-type zinc finger" evidence="20">
    <location>
        <begin position="5"/>
        <end position="42"/>
    </location>
</feature>
<evidence type="ECO:0000256" key="4">
    <source>
        <dbReference type="ARBA" id="ARBA00007548"/>
    </source>
</evidence>
<evidence type="ECO:0000256" key="1">
    <source>
        <dbReference type="ARBA" id="ARBA00001936"/>
    </source>
</evidence>
<evidence type="ECO:0000256" key="9">
    <source>
        <dbReference type="ARBA" id="ARBA00022723"/>
    </source>
</evidence>
<feature type="transmembrane region" description="Helical" evidence="18">
    <location>
        <begin position="635"/>
        <end position="653"/>
    </location>
</feature>
<keyword evidence="5 18" id="KW-1003">Cell membrane</keyword>
<feature type="transmembrane region" description="Helical" evidence="18">
    <location>
        <begin position="202"/>
        <end position="220"/>
    </location>
</feature>
<organism evidence="21 22">
    <name type="scientific">Arabidopsis thaliana</name>
    <name type="common">Mouse-ear cress</name>
    <dbReference type="NCBI Taxonomy" id="3702"/>
    <lineage>
        <taxon>Eukaryota</taxon>
        <taxon>Viridiplantae</taxon>
        <taxon>Streptophyta</taxon>
        <taxon>Embryophyta</taxon>
        <taxon>Tracheophyta</taxon>
        <taxon>Spermatophyta</taxon>
        <taxon>Magnoliopsida</taxon>
        <taxon>eudicotyledons</taxon>
        <taxon>Gunneridae</taxon>
        <taxon>Pentapetalae</taxon>
        <taxon>rosids</taxon>
        <taxon>malvids</taxon>
        <taxon>Brassicales</taxon>
        <taxon>Brassicaceae</taxon>
        <taxon>Camelineae</taxon>
        <taxon>Arabidopsis</taxon>
    </lineage>
</organism>
<evidence type="ECO:0000256" key="18">
    <source>
        <dbReference type="RuleBase" id="RU361116"/>
    </source>
</evidence>
<comment type="cofactor">
    <cofactor evidence="1">
        <name>Mn(2+)</name>
        <dbReference type="ChEBI" id="CHEBI:29035"/>
    </cofactor>
</comment>